<dbReference type="Proteomes" id="UP000822688">
    <property type="component" value="Chromosome 4"/>
</dbReference>
<evidence type="ECO:0000256" key="1">
    <source>
        <dbReference type="SAM" id="Phobius"/>
    </source>
</evidence>
<organism evidence="2 3">
    <name type="scientific">Ceratodon purpureus</name>
    <name type="common">Fire moss</name>
    <name type="synonym">Dicranum purpureum</name>
    <dbReference type="NCBI Taxonomy" id="3225"/>
    <lineage>
        <taxon>Eukaryota</taxon>
        <taxon>Viridiplantae</taxon>
        <taxon>Streptophyta</taxon>
        <taxon>Embryophyta</taxon>
        <taxon>Bryophyta</taxon>
        <taxon>Bryophytina</taxon>
        <taxon>Bryopsida</taxon>
        <taxon>Dicranidae</taxon>
        <taxon>Pseudoditrichales</taxon>
        <taxon>Ditrichaceae</taxon>
        <taxon>Ceratodon</taxon>
    </lineage>
</organism>
<dbReference type="AlphaFoldDB" id="A0A8T0I9J3"/>
<gene>
    <name evidence="2" type="ORF">KC19_4G142500</name>
</gene>
<feature type="transmembrane region" description="Helical" evidence="1">
    <location>
        <begin position="61"/>
        <end position="82"/>
    </location>
</feature>
<proteinExistence type="predicted"/>
<evidence type="ECO:0000313" key="3">
    <source>
        <dbReference type="Proteomes" id="UP000822688"/>
    </source>
</evidence>
<keyword evidence="3" id="KW-1185">Reference proteome</keyword>
<accession>A0A8T0I9J3</accession>
<dbReference type="EMBL" id="CM026424">
    <property type="protein sequence ID" value="KAG0580032.1"/>
    <property type="molecule type" value="Genomic_DNA"/>
</dbReference>
<name>A0A8T0I9J3_CERPU</name>
<evidence type="ECO:0000313" key="2">
    <source>
        <dbReference type="EMBL" id="KAG0580032.1"/>
    </source>
</evidence>
<keyword evidence="1" id="KW-1133">Transmembrane helix</keyword>
<feature type="transmembrane region" description="Helical" evidence="1">
    <location>
        <begin position="399"/>
        <end position="429"/>
    </location>
</feature>
<sequence length="443" mass="51200">MTSLCCNRTTGQEVKYWVYATREDDSERKWWSSFDQKIGNYLEDFDAERPLQKEYARGRPFVRLLVILAMIIAFGIGAWLIYQDASNIRIQRFYLDKHEDYATQRLFNKSVSYGTLVDAEKKTRNSTNSSDAPEFIDCPCRNKTFSWTAYTHFYTLNYTPPGDTPALNYILDNTTGSITALSDNRGTVDPKYLFRNQSNQLTRDEFCAFAISILPKEYTISSAYLDCPGLVASFFTTDPLPETPGNSRSRWNNPQASNFDSPLLLSQELLYSKTLQNLYAYIQAQYSRLESMRPFTFDNKTYRDMYLTGISEIWLNVLDTFTRNSSASDLDFYMYASGTTIAMFYDRNVAYPEGEQYWEVLLYEGQTFLGMDINWMDYYKACNPSYCDVTKSNPWFRRLYIALAQIGGLITVVGMLVKLVIFPAVLFMLTRMFCCSRGTSRKG</sequence>
<comment type="caution">
    <text evidence="2">The sequence shown here is derived from an EMBL/GenBank/DDBJ whole genome shotgun (WGS) entry which is preliminary data.</text>
</comment>
<protein>
    <submittedName>
        <fullName evidence="2">Uncharacterized protein</fullName>
    </submittedName>
</protein>
<keyword evidence="1" id="KW-0472">Membrane</keyword>
<reference evidence="2" key="1">
    <citation type="submission" date="2020-06" db="EMBL/GenBank/DDBJ databases">
        <title>WGS assembly of Ceratodon purpureus strain R40.</title>
        <authorList>
            <person name="Carey S.B."/>
            <person name="Jenkins J."/>
            <person name="Shu S."/>
            <person name="Lovell J.T."/>
            <person name="Sreedasyam A."/>
            <person name="Maumus F."/>
            <person name="Tiley G.P."/>
            <person name="Fernandez-Pozo N."/>
            <person name="Barry K."/>
            <person name="Chen C."/>
            <person name="Wang M."/>
            <person name="Lipzen A."/>
            <person name="Daum C."/>
            <person name="Saski C.A."/>
            <person name="Payton A.C."/>
            <person name="Mcbreen J.C."/>
            <person name="Conrad R.E."/>
            <person name="Kollar L.M."/>
            <person name="Olsson S."/>
            <person name="Huttunen S."/>
            <person name="Landis J.B."/>
            <person name="Wickett N.J."/>
            <person name="Johnson M.G."/>
            <person name="Rensing S.A."/>
            <person name="Grimwood J."/>
            <person name="Schmutz J."/>
            <person name="Mcdaniel S.F."/>
        </authorList>
    </citation>
    <scope>NUCLEOTIDE SEQUENCE</scope>
    <source>
        <strain evidence="2">R40</strain>
    </source>
</reference>
<keyword evidence="1" id="KW-0812">Transmembrane</keyword>